<evidence type="ECO:0000256" key="1">
    <source>
        <dbReference type="SAM" id="SignalP"/>
    </source>
</evidence>
<proteinExistence type="predicted"/>
<accession>A0A381LIK0</accession>
<dbReference type="AlphaFoldDB" id="A0A381LIK0"/>
<organism evidence="2">
    <name type="scientific">Blumeria graminis f. sp. tritici 96224</name>
    <dbReference type="NCBI Taxonomy" id="1268274"/>
    <lineage>
        <taxon>Eukaryota</taxon>
        <taxon>Fungi</taxon>
        <taxon>Dikarya</taxon>
        <taxon>Ascomycota</taxon>
        <taxon>Pezizomycotina</taxon>
        <taxon>Leotiomycetes</taxon>
        <taxon>Erysiphales</taxon>
        <taxon>Erysiphaceae</taxon>
        <taxon>Blumeria</taxon>
    </lineage>
</organism>
<name>A0A381LIK0_BLUGR</name>
<keyword evidence="1" id="KW-0732">Signal</keyword>
<evidence type="ECO:0000313" key="2">
    <source>
        <dbReference type="EMBL" id="SUZ13685.1"/>
    </source>
</evidence>
<feature type="chain" id="PRO_5016723061" evidence="1">
    <location>
        <begin position="19"/>
        <end position="171"/>
    </location>
</feature>
<reference evidence="2" key="1">
    <citation type="submission" date="2018-07" db="EMBL/GenBank/DDBJ databases">
        <authorList>
            <person name="Quirk P.G."/>
            <person name="Krulwich T.A."/>
        </authorList>
    </citation>
    <scope>NUCLEOTIDE SEQUENCE</scope>
    <source>
        <strain evidence="2">96224</strain>
    </source>
</reference>
<gene>
    <name evidence="2" type="ORF">BGT96224V2_LOCUS6862</name>
</gene>
<sequence>MKFPISLATLATSTVALAYCVPPLTLPTTPEGQEIFSNDLKIPGPNYLQYCSSEFKEGPILLTDVMINPSIPLLTQMNYVDMSGFLGVPLSHGAKFRIYDILTGRDLSESVDLFKYMNSIGVEVPTKVGHFHLSFPFKPQFPKYYSFQIGIELYNSEGTKLLCVQTPVQFV</sequence>
<feature type="signal peptide" evidence="1">
    <location>
        <begin position="1"/>
        <end position="18"/>
    </location>
</feature>
<dbReference type="EMBL" id="UIGY01000246">
    <property type="protein sequence ID" value="SUZ13685.1"/>
    <property type="molecule type" value="Genomic_DNA"/>
</dbReference>
<protein>
    <submittedName>
        <fullName evidence="2">BgtE-20022</fullName>
    </submittedName>
</protein>